<proteinExistence type="predicted"/>
<dbReference type="HOGENOM" id="CLU_000288_43_5_1"/>
<dbReference type="Proteomes" id="UP000007015">
    <property type="component" value="Chromosome 6"/>
</dbReference>
<keyword evidence="5" id="KW-0812">Transmembrane</keyword>
<keyword evidence="4" id="KW-1015">Disulfide bond</keyword>
<keyword evidence="5" id="KW-1133">Transmembrane helix</keyword>
<sequence>MLLILQHSGASDGARAGSGSIWQPQPDCPAPAKCGNVNIPYPFGIREGCFRPKGGFNISCKQEQAYIGPDIRVTNFDVVQSEARILTDIPSGTVAWKYNNEFDPIAWTSRGGLRLGNHHMVSSAKNRFTAIGCSTVAFIYGRDKKGSNGQFDQFTSLCGSFCFDEGSIEDGPECSGMGCCQVPISTNLRRFSLGFYNYNTTKKVLNFSSRSYAFVVEKDQFKFKSSYAKADNFMEELARGIPIILEWIAGNETCKEAALKESYACVANNSKCIDVIEAPGYRCNCTQGYEGNPYLKDGCRVVNIADINECNATRFPNSCKGICTNTDGSYDCKCPLGTHSDDPKNKECVPQVKLVIGICISIIFLIICISTLLIKIQRMKLEKEKQRFYDQNGGHILYQKIISGQVNTVEIFTEEVLKNATNNFDSGQKLGAGSFLRAMEEERVENILDTSLAGASMEALPLLQEVAKVGSMCLSAKGKERPSMAEVTDMLKAVRIAWRDLLVSSEYNVTEVVVDSSEAPPSGNPSSAVFWTPDMQSLEVETLR</sequence>
<dbReference type="SUPFAM" id="SSF57184">
    <property type="entry name" value="Growth factor receptor domain"/>
    <property type="match status" value="1"/>
</dbReference>
<dbReference type="Pfam" id="PF13947">
    <property type="entry name" value="GUB_WAK_bind"/>
    <property type="match status" value="1"/>
</dbReference>
<dbReference type="Gene3D" id="1.10.510.10">
    <property type="entry name" value="Transferase(Phosphotransferase) domain 1"/>
    <property type="match status" value="1"/>
</dbReference>
<keyword evidence="3" id="KW-0732">Signal</keyword>
<keyword evidence="9" id="KW-1185">Reference proteome</keyword>
<evidence type="ECO:0000256" key="2">
    <source>
        <dbReference type="ARBA" id="ARBA00022536"/>
    </source>
</evidence>
<dbReference type="InterPro" id="IPR009030">
    <property type="entry name" value="Growth_fac_rcpt_cys_sf"/>
</dbReference>
<feature type="domain" description="EGF-like" evidence="7">
    <location>
        <begin position="253"/>
        <end position="300"/>
    </location>
</feature>
<keyword evidence="5" id="KW-0472">Membrane</keyword>
<evidence type="ECO:0000256" key="1">
    <source>
        <dbReference type="ARBA" id="ARBA00004167"/>
    </source>
</evidence>
<dbReference type="AlphaFoldDB" id="B8B2C7"/>
<evidence type="ECO:0000259" key="7">
    <source>
        <dbReference type="SMART" id="SM00181"/>
    </source>
</evidence>
<dbReference type="PROSITE" id="PS01187">
    <property type="entry name" value="EGF_CA"/>
    <property type="match status" value="1"/>
</dbReference>
<evidence type="ECO:0000256" key="3">
    <source>
        <dbReference type="ARBA" id="ARBA00022729"/>
    </source>
</evidence>
<dbReference type="OMA" id="WHCLQGH"/>
<evidence type="ECO:0000256" key="4">
    <source>
        <dbReference type="ARBA" id="ARBA00023157"/>
    </source>
</evidence>
<dbReference type="GO" id="GO:0030247">
    <property type="term" value="F:polysaccharide binding"/>
    <property type="evidence" value="ECO:0007669"/>
    <property type="project" value="InterPro"/>
</dbReference>
<dbReference type="Gene3D" id="2.90.20.10">
    <property type="entry name" value="Plasmodium vivax P25 domain"/>
    <property type="match status" value="1"/>
</dbReference>
<dbReference type="SMART" id="SM00179">
    <property type="entry name" value="EGF_CA"/>
    <property type="match status" value="1"/>
</dbReference>
<dbReference type="SMART" id="SM00181">
    <property type="entry name" value="EGF"/>
    <property type="match status" value="2"/>
</dbReference>
<dbReference type="Gramene" id="BGIOSGA022275-TA">
    <property type="protein sequence ID" value="BGIOSGA022275-PA"/>
    <property type="gene ID" value="BGIOSGA022275"/>
</dbReference>
<dbReference type="InterPro" id="IPR001881">
    <property type="entry name" value="EGF-like_Ca-bd_dom"/>
</dbReference>
<feature type="domain" description="EGF-like" evidence="7">
    <location>
        <begin position="309"/>
        <end position="349"/>
    </location>
</feature>
<dbReference type="EMBL" id="CM000131">
    <property type="protein sequence ID" value="EEC79967.1"/>
    <property type="molecule type" value="Genomic_DNA"/>
</dbReference>
<accession>B8B2C7</accession>
<evidence type="ECO:0000313" key="9">
    <source>
        <dbReference type="Proteomes" id="UP000007015"/>
    </source>
</evidence>
<evidence type="ECO:0000259" key="6">
    <source>
        <dbReference type="SMART" id="SM00179"/>
    </source>
</evidence>
<evidence type="ECO:0000313" key="8">
    <source>
        <dbReference type="EMBL" id="EEC79967.1"/>
    </source>
</evidence>
<dbReference type="Pfam" id="PF07645">
    <property type="entry name" value="EGF_CA"/>
    <property type="match status" value="1"/>
</dbReference>
<organism evidence="8 9">
    <name type="scientific">Oryza sativa subsp. indica</name>
    <name type="common">Rice</name>
    <dbReference type="NCBI Taxonomy" id="39946"/>
    <lineage>
        <taxon>Eukaryota</taxon>
        <taxon>Viridiplantae</taxon>
        <taxon>Streptophyta</taxon>
        <taxon>Embryophyta</taxon>
        <taxon>Tracheophyta</taxon>
        <taxon>Spermatophyta</taxon>
        <taxon>Magnoliopsida</taxon>
        <taxon>Liliopsida</taxon>
        <taxon>Poales</taxon>
        <taxon>Poaceae</taxon>
        <taxon>BOP clade</taxon>
        <taxon>Oryzoideae</taxon>
        <taxon>Oryzeae</taxon>
        <taxon>Oryzinae</taxon>
        <taxon>Oryza</taxon>
        <taxon>Oryza sativa</taxon>
    </lineage>
</organism>
<comment type="subcellular location">
    <subcellularLocation>
        <location evidence="1">Membrane</location>
        <topology evidence="1">Single-pass membrane protein</topology>
    </subcellularLocation>
</comment>
<evidence type="ECO:0000256" key="5">
    <source>
        <dbReference type="SAM" id="Phobius"/>
    </source>
</evidence>
<dbReference type="STRING" id="39946.B8B2C7"/>
<gene>
    <name evidence="8" type="ORF">OsI_21587</name>
</gene>
<dbReference type="FunFam" id="2.10.25.10:FF:000892">
    <property type="entry name" value="Putative wall-associated kinase"/>
    <property type="match status" value="1"/>
</dbReference>
<reference evidence="8 9" key="1">
    <citation type="journal article" date="2005" name="PLoS Biol.">
        <title>The genomes of Oryza sativa: a history of duplications.</title>
        <authorList>
            <person name="Yu J."/>
            <person name="Wang J."/>
            <person name="Lin W."/>
            <person name="Li S."/>
            <person name="Li H."/>
            <person name="Zhou J."/>
            <person name="Ni P."/>
            <person name="Dong W."/>
            <person name="Hu S."/>
            <person name="Zeng C."/>
            <person name="Zhang J."/>
            <person name="Zhang Y."/>
            <person name="Li R."/>
            <person name="Xu Z."/>
            <person name="Li S."/>
            <person name="Li X."/>
            <person name="Zheng H."/>
            <person name="Cong L."/>
            <person name="Lin L."/>
            <person name="Yin J."/>
            <person name="Geng J."/>
            <person name="Li G."/>
            <person name="Shi J."/>
            <person name="Liu J."/>
            <person name="Lv H."/>
            <person name="Li J."/>
            <person name="Wang J."/>
            <person name="Deng Y."/>
            <person name="Ran L."/>
            <person name="Shi X."/>
            <person name="Wang X."/>
            <person name="Wu Q."/>
            <person name="Li C."/>
            <person name="Ren X."/>
            <person name="Wang J."/>
            <person name="Wang X."/>
            <person name="Li D."/>
            <person name="Liu D."/>
            <person name="Zhang X."/>
            <person name="Ji Z."/>
            <person name="Zhao W."/>
            <person name="Sun Y."/>
            <person name="Zhang Z."/>
            <person name="Bao J."/>
            <person name="Han Y."/>
            <person name="Dong L."/>
            <person name="Ji J."/>
            <person name="Chen P."/>
            <person name="Wu S."/>
            <person name="Liu J."/>
            <person name="Xiao Y."/>
            <person name="Bu D."/>
            <person name="Tan J."/>
            <person name="Yang L."/>
            <person name="Ye C."/>
            <person name="Zhang J."/>
            <person name="Xu J."/>
            <person name="Zhou Y."/>
            <person name="Yu Y."/>
            <person name="Zhang B."/>
            <person name="Zhuang S."/>
            <person name="Wei H."/>
            <person name="Liu B."/>
            <person name="Lei M."/>
            <person name="Yu H."/>
            <person name="Li Y."/>
            <person name="Xu H."/>
            <person name="Wei S."/>
            <person name="He X."/>
            <person name="Fang L."/>
            <person name="Zhang Z."/>
            <person name="Zhang Y."/>
            <person name="Huang X."/>
            <person name="Su Z."/>
            <person name="Tong W."/>
            <person name="Li J."/>
            <person name="Tong Z."/>
            <person name="Li S."/>
            <person name="Ye J."/>
            <person name="Wang L."/>
            <person name="Fang L."/>
            <person name="Lei T."/>
            <person name="Chen C."/>
            <person name="Chen H."/>
            <person name="Xu Z."/>
            <person name="Li H."/>
            <person name="Huang H."/>
            <person name="Zhang F."/>
            <person name="Xu H."/>
            <person name="Li N."/>
            <person name="Zhao C."/>
            <person name="Li S."/>
            <person name="Dong L."/>
            <person name="Huang Y."/>
            <person name="Li L."/>
            <person name="Xi Y."/>
            <person name="Qi Q."/>
            <person name="Li W."/>
            <person name="Zhang B."/>
            <person name="Hu W."/>
            <person name="Zhang Y."/>
            <person name="Tian X."/>
            <person name="Jiao Y."/>
            <person name="Liang X."/>
            <person name="Jin J."/>
            <person name="Gao L."/>
            <person name="Zheng W."/>
            <person name="Hao B."/>
            <person name="Liu S."/>
            <person name="Wang W."/>
            <person name="Yuan L."/>
            <person name="Cao M."/>
            <person name="McDermott J."/>
            <person name="Samudrala R."/>
            <person name="Wang J."/>
            <person name="Wong G.K."/>
            <person name="Yang H."/>
        </authorList>
    </citation>
    <scope>NUCLEOTIDE SEQUENCE [LARGE SCALE GENOMIC DNA]</scope>
    <source>
        <strain evidence="9">cv. 93-11</strain>
    </source>
</reference>
<keyword evidence="2" id="KW-0245">EGF-like domain</keyword>
<feature type="domain" description="EGF-like calcium-binding" evidence="6">
    <location>
        <begin position="306"/>
        <end position="349"/>
    </location>
</feature>
<dbReference type="InterPro" id="IPR025287">
    <property type="entry name" value="WAK_GUB"/>
</dbReference>
<feature type="transmembrane region" description="Helical" evidence="5">
    <location>
        <begin position="354"/>
        <end position="374"/>
    </location>
</feature>
<dbReference type="GO" id="GO:0005509">
    <property type="term" value="F:calcium ion binding"/>
    <property type="evidence" value="ECO:0007669"/>
    <property type="project" value="InterPro"/>
</dbReference>
<dbReference type="CDD" id="cd00054">
    <property type="entry name" value="EGF_CA"/>
    <property type="match status" value="1"/>
</dbReference>
<dbReference type="PANTHER" id="PTHR33491">
    <property type="entry name" value="OSJNBA0016N04.9 PROTEIN"/>
    <property type="match status" value="1"/>
</dbReference>
<evidence type="ECO:0008006" key="10">
    <source>
        <dbReference type="Google" id="ProtNLM"/>
    </source>
</evidence>
<protein>
    <recommendedName>
        <fullName evidence="10">EGF-like calcium-binding domain-containing protein</fullName>
    </recommendedName>
</protein>
<name>B8B2C7_ORYSI</name>
<dbReference type="GO" id="GO:0016020">
    <property type="term" value="C:membrane"/>
    <property type="evidence" value="ECO:0007669"/>
    <property type="project" value="UniProtKB-SubCell"/>
</dbReference>
<dbReference type="InterPro" id="IPR049883">
    <property type="entry name" value="NOTCH1_EGF-like"/>
</dbReference>
<dbReference type="InterPro" id="IPR000742">
    <property type="entry name" value="EGF"/>
</dbReference>
<dbReference type="InterPro" id="IPR018097">
    <property type="entry name" value="EGF_Ca-bd_CS"/>
</dbReference>